<dbReference type="InterPro" id="IPR052174">
    <property type="entry name" value="Flavoredoxin"/>
</dbReference>
<keyword evidence="6" id="KW-1185">Reference proteome</keyword>
<comment type="cofactor">
    <cofactor evidence="1">
        <name>FMN</name>
        <dbReference type="ChEBI" id="CHEBI:58210"/>
    </cofactor>
</comment>
<dbReference type="InterPro" id="IPR012349">
    <property type="entry name" value="Split_barrel_FMN-bd"/>
</dbReference>
<dbReference type="Pfam" id="PF01613">
    <property type="entry name" value="Flavin_Reduct"/>
    <property type="match status" value="1"/>
</dbReference>
<dbReference type="Gene3D" id="2.30.110.10">
    <property type="entry name" value="Electron Transport, Fmn-binding Protein, Chain A"/>
    <property type="match status" value="1"/>
</dbReference>
<dbReference type="Proteomes" id="UP001152321">
    <property type="component" value="Unassembled WGS sequence"/>
</dbReference>
<name>A0ABT6DL80_9BACT</name>
<evidence type="ECO:0000313" key="6">
    <source>
        <dbReference type="Proteomes" id="UP001152321"/>
    </source>
</evidence>
<feature type="domain" description="Flavin reductase like" evidence="4">
    <location>
        <begin position="13"/>
        <end position="165"/>
    </location>
</feature>
<dbReference type="RefSeq" id="WP_277579045.1">
    <property type="nucleotide sequence ID" value="NZ_JANRMI010000004.1"/>
</dbReference>
<dbReference type="EMBL" id="JANRMI010000004">
    <property type="protein sequence ID" value="MDG0817573.1"/>
    <property type="molecule type" value="Genomic_DNA"/>
</dbReference>
<proteinExistence type="inferred from homology"/>
<dbReference type="InterPro" id="IPR002563">
    <property type="entry name" value="Flavin_Rdtase-like_dom"/>
</dbReference>
<dbReference type="SUPFAM" id="SSF50475">
    <property type="entry name" value="FMN-binding split barrel"/>
    <property type="match status" value="1"/>
</dbReference>
<accession>A0ABT6DL80</accession>
<dbReference type="PANTHER" id="PTHR43567">
    <property type="entry name" value="FLAVOREDOXIN-RELATED-RELATED"/>
    <property type="match status" value="1"/>
</dbReference>
<evidence type="ECO:0000256" key="3">
    <source>
        <dbReference type="ARBA" id="ARBA00038054"/>
    </source>
</evidence>
<protein>
    <submittedName>
        <fullName evidence="5">Flavin reductase family protein</fullName>
    </submittedName>
</protein>
<dbReference type="PANTHER" id="PTHR43567:SF1">
    <property type="entry name" value="FLAVOREDOXIN"/>
    <property type="match status" value="1"/>
</dbReference>
<gene>
    <name evidence="5" type="ORF">NWE73_14430</name>
</gene>
<comment type="similarity">
    <text evidence="3">Belongs to the flavoredoxin family.</text>
</comment>
<evidence type="ECO:0000256" key="1">
    <source>
        <dbReference type="ARBA" id="ARBA00001917"/>
    </source>
</evidence>
<dbReference type="SMART" id="SM00903">
    <property type="entry name" value="Flavin_Reduct"/>
    <property type="match status" value="1"/>
</dbReference>
<evidence type="ECO:0000313" key="5">
    <source>
        <dbReference type="EMBL" id="MDG0817573.1"/>
    </source>
</evidence>
<sequence length="178" mass="20049">MKKRNYPLKDVYRLLEPGPVALVTTSYRGESNIMTMSWQTMIDFEPPIVACVISNRNHSFEMIRKSKECVLNIPTLEIAKQVVGCGNTSGDSVDKFKKFKLTALPATTVKAPLIDECYASLECKVIDSKLANKYNLFFLEVQKAWVAPLKKYPSTLHHFGDGHFMIAGKTIKLASKMK</sequence>
<organism evidence="5 6">
    <name type="scientific">Bdellovibrio svalbardensis</name>
    <dbReference type="NCBI Taxonomy" id="2972972"/>
    <lineage>
        <taxon>Bacteria</taxon>
        <taxon>Pseudomonadati</taxon>
        <taxon>Bdellovibrionota</taxon>
        <taxon>Bdellovibrionia</taxon>
        <taxon>Bdellovibrionales</taxon>
        <taxon>Pseudobdellovibrionaceae</taxon>
        <taxon>Bdellovibrio</taxon>
    </lineage>
</organism>
<comment type="caution">
    <text evidence="5">The sequence shown here is derived from an EMBL/GenBank/DDBJ whole genome shotgun (WGS) entry which is preliminary data.</text>
</comment>
<evidence type="ECO:0000259" key="4">
    <source>
        <dbReference type="SMART" id="SM00903"/>
    </source>
</evidence>
<reference evidence="5" key="1">
    <citation type="submission" date="2022-08" db="EMBL/GenBank/DDBJ databases">
        <title>Novel Bdellovibrio Species Isolated from Svalbard: Designation Bdellovibrio svalbardensis.</title>
        <authorList>
            <person name="Mitchell R.J."/>
            <person name="Choi S.Y."/>
        </authorList>
    </citation>
    <scope>NUCLEOTIDE SEQUENCE</scope>
    <source>
        <strain evidence="5">PAP01</strain>
    </source>
</reference>
<evidence type="ECO:0000256" key="2">
    <source>
        <dbReference type="ARBA" id="ARBA00022630"/>
    </source>
</evidence>
<keyword evidence="2" id="KW-0285">Flavoprotein</keyword>